<organism evidence="2 3">
    <name type="scientific">Kutzneria viridogrisea</name>
    <dbReference type="NCBI Taxonomy" id="47990"/>
    <lineage>
        <taxon>Bacteria</taxon>
        <taxon>Bacillati</taxon>
        <taxon>Actinomycetota</taxon>
        <taxon>Actinomycetes</taxon>
        <taxon>Pseudonocardiales</taxon>
        <taxon>Pseudonocardiaceae</taxon>
        <taxon>Kutzneria</taxon>
    </lineage>
</organism>
<dbReference type="RefSeq" id="WP_182839249.1">
    <property type="nucleotide sequence ID" value="NZ_BAAABQ010000022.1"/>
</dbReference>
<sequence>MDTQITEYLLAGRDTRIGPFLAGFDAHSDNPYVNYAMPEIGAEPTSAEVDVLVAEFRSRNRKPRLEYVPASAPAVRPRLESAGFEVEQLHPLMTCTPESVPEIELDPEFEALTVTSDEDLLALHTALCEAYGSPAPEATDVARTRAMLNRGGMAMLVRTRSGEPAGGGMYTAPIAGATEIAGIGVRPAWQRRGIAAAVTSYLTRTAYNAGLDTPFLTAAGEREAAIYNRAGFTTTGRILHISLPG</sequence>
<evidence type="ECO:0000313" key="3">
    <source>
        <dbReference type="Proteomes" id="UP000517916"/>
    </source>
</evidence>
<dbReference type="CDD" id="cd04301">
    <property type="entry name" value="NAT_SF"/>
    <property type="match status" value="1"/>
</dbReference>
<protein>
    <submittedName>
        <fullName evidence="2">Ribosomal protein S18 acetylase RimI-like enzyme</fullName>
    </submittedName>
</protein>
<keyword evidence="3" id="KW-1185">Reference proteome</keyword>
<evidence type="ECO:0000259" key="1">
    <source>
        <dbReference type="PROSITE" id="PS51186"/>
    </source>
</evidence>
<comment type="caution">
    <text evidence="2">The sequence shown here is derived from an EMBL/GenBank/DDBJ whole genome shotgun (WGS) entry which is preliminary data.</text>
</comment>
<dbReference type="Pfam" id="PF00583">
    <property type="entry name" value="Acetyltransf_1"/>
    <property type="match status" value="1"/>
</dbReference>
<gene>
    <name evidence="2" type="ORF">BC739_006391</name>
</gene>
<evidence type="ECO:0000313" key="2">
    <source>
        <dbReference type="EMBL" id="MBA8929173.1"/>
    </source>
</evidence>
<reference evidence="2 3" key="1">
    <citation type="submission" date="2020-08" db="EMBL/GenBank/DDBJ databases">
        <title>Genomic Encyclopedia of Archaeal and Bacterial Type Strains, Phase II (KMG-II): from individual species to whole genera.</title>
        <authorList>
            <person name="Goeker M."/>
        </authorList>
    </citation>
    <scope>NUCLEOTIDE SEQUENCE [LARGE SCALE GENOMIC DNA]</scope>
    <source>
        <strain evidence="2 3">DSM 43850</strain>
    </source>
</reference>
<dbReference type="Proteomes" id="UP000517916">
    <property type="component" value="Unassembled WGS sequence"/>
</dbReference>
<accession>A0ABR6BQI2</accession>
<dbReference type="Gene3D" id="3.40.630.30">
    <property type="match status" value="1"/>
</dbReference>
<proteinExistence type="predicted"/>
<feature type="domain" description="N-acetyltransferase" evidence="1">
    <location>
        <begin position="107"/>
        <end position="245"/>
    </location>
</feature>
<dbReference type="InterPro" id="IPR000182">
    <property type="entry name" value="GNAT_dom"/>
</dbReference>
<dbReference type="EMBL" id="JACJID010000005">
    <property type="protein sequence ID" value="MBA8929173.1"/>
    <property type="molecule type" value="Genomic_DNA"/>
</dbReference>
<dbReference type="SUPFAM" id="SSF55729">
    <property type="entry name" value="Acyl-CoA N-acyltransferases (Nat)"/>
    <property type="match status" value="1"/>
</dbReference>
<dbReference type="InterPro" id="IPR016181">
    <property type="entry name" value="Acyl_CoA_acyltransferase"/>
</dbReference>
<dbReference type="PROSITE" id="PS51186">
    <property type="entry name" value="GNAT"/>
    <property type="match status" value="1"/>
</dbReference>
<name>A0ABR6BQI2_9PSEU</name>